<dbReference type="PROSITE" id="PS50005">
    <property type="entry name" value="TPR"/>
    <property type="match status" value="1"/>
</dbReference>
<dbReference type="InterPro" id="IPR031350">
    <property type="entry name" value="Goodbye_dom"/>
</dbReference>
<dbReference type="Gene3D" id="1.25.40.10">
    <property type="entry name" value="Tetratricopeptide repeat domain"/>
    <property type="match status" value="2"/>
</dbReference>
<evidence type="ECO:0000256" key="3">
    <source>
        <dbReference type="PROSITE-ProRule" id="PRU00339"/>
    </source>
</evidence>
<keyword evidence="7" id="KW-1185">Reference proteome</keyword>
<evidence type="ECO:0000313" key="7">
    <source>
        <dbReference type="Proteomes" id="UP001370758"/>
    </source>
</evidence>
<dbReference type="SMART" id="SM00028">
    <property type="entry name" value="TPR"/>
    <property type="match status" value="7"/>
</dbReference>
<accession>A0AAV9VVE1</accession>
<proteinExistence type="predicted"/>
<dbReference type="SUPFAM" id="SSF52540">
    <property type="entry name" value="P-loop containing nucleoside triphosphate hydrolases"/>
    <property type="match status" value="1"/>
</dbReference>
<reference evidence="6 7" key="1">
    <citation type="submission" date="2023-08" db="EMBL/GenBank/DDBJ databases">
        <authorList>
            <person name="Palmer J.M."/>
        </authorList>
    </citation>
    <scope>NUCLEOTIDE SEQUENCE [LARGE SCALE GENOMIC DNA]</scope>
    <source>
        <strain evidence="6 7">TWF481</strain>
    </source>
</reference>
<organism evidence="6 7">
    <name type="scientific">Arthrobotrys musiformis</name>
    <dbReference type="NCBI Taxonomy" id="47236"/>
    <lineage>
        <taxon>Eukaryota</taxon>
        <taxon>Fungi</taxon>
        <taxon>Dikarya</taxon>
        <taxon>Ascomycota</taxon>
        <taxon>Pezizomycotina</taxon>
        <taxon>Orbiliomycetes</taxon>
        <taxon>Orbiliales</taxon>
        <taxon>Orbiliaceae</taxon>
        <taxon>Arthrobotrys</taxon>
    </lineage>
</organism>
<dbReference type="PANTHER" id="PTHR45641">
    <property type="entry name" value="TETRATRICOPEPTIDE REPEAT PROTEIN (AFU_ORTHOLOGUE AFUA_6G03870)"/>
    <property type="match status" value="1"/>
</dbReference>
<keyword evidence="2 3" id="KW-0802">TPR repeat</keyword>
<sequence>MDSDTPQDQFAAIWGAAMKEYQQASGVDQATVQLLEIDDIDSLKSEIENSQSRFEGYRNARASLWGSLGAVLGPVEALGGAIAEGTSAVFPASTAIMGAVSVLIRSARGVSQSYDYIQELFDDTKVILARLKIHTRKNISLELRAVFIEILSCILGIIGVSTKYVADGRAKRFVKGIFQPDNDPAGQLKERLKKLIDQETAVVGALNLDATIDVLTQTTLTGEVSRNMDLKINGIIDSLGKIFEQLGVDQGAAPVKIKAINFAIPLRMPFPRNNAFTGREGELGAIDKCFTASASGDIDAPVVCALIGTGGMGKTQVALEYAYQHSDYLTSVFWISATTEDAVRTSFVDVMQQIVEEQAKITWPESAPDYEALSARLGIPDLIDSHGIVSSNPRVANDIQSALFRWLQLPDNRKWLLIFDNADDLEAFSVQDYFPKHGGGMILVTSRRPEFSLCCAGHVDLDGLDGESAVKLLLRLARSPDTAEDKDGATAVVEKLGFMPLAISHAGSFMYEANVSARDYLRYYEGAFMTVQSKKPKLGWNYRNDTAATAWELSFSEIQKQNEEAASLLLTCSYLSPNDISERMWEEEGGDLESLLRHKDRISLLASYSLIKKSHAGAFSVHPVVHTWARERLDDTARLQTMSTTIKLIGKALGRQELSRSSNQWNGREERRMAAHAEHIGKFLKPKFTEFLEQSGEDASKKEDTLDIIHKIAVIFSSQGKYDEATEWHEKVLAGREKILGEDHPKTLTTINNIAGGLSYQGKYNEAMQWYERAFAGREKVLGSDNLDTVTTINDMAWVVGTLGKYDEALQWYERALAGEKALGKDHPAILVAVNDMALVFSKKGEYDEAMQRHERALVGREKVLGKNHPDTLTTVNNMGGVFSNQGKYDQAINCYQRALDGRKKALGDDHPATLASISDMAEVFGHQGRYDEAMLWYERALAGQEKALGKDHPRTIATVNNIAGVLNKQGRYKEAIEWYQRALAGREKALGKDHPDTLATANEIALTVALDSQAGQAVQAIEEQQASQAKPKEPEPRSKRALNRFSKLFGGKGRSS</sequence>
<dbReference type="Pfam" id="PF13424">
    <property type="entry name" value="TPR_12"/>
    <property type="match status" value="3"/>
</dbReference>
<dbReference type="AlphaFoldDB" id="A0AAV9VVE1"/>
<name>A0AAV9VVE1_9PEZI</name>
<evidence type="ECO:0000256" key="4">
    <source>
        <dbReference type="SAM" id="MobiDB-lite"/>
    </source>
</evidence>
<dbReference type="Pfam" id="PF17109">
    <property type="entry name" value="Goodbye"/>
    <property type="match status" value="1"/>
</dbReference>
<comment type="caution">
    <text evidence="6">The sequence shown here is derived from an EMBL/GenBank/DDBJ whole genome shotgun (WGS) entry which is preliminary data.</text>
</comment>
<dbReference type="InterPro" id="IPR011990">
    <property type="entry name" value="TPR-like_helical_dom_sf"/>
</dbReference>
<dbReference type="EMBL" id="JAVHJL010000009">
    <property type="protein sequence ID" value="KAK6497454.1"/>
    <property type="molecule type" value="Genomic_DNA"/>
</dbReference>
<gene>
    <name evidence="6" type="ORF">TWF481_011863</name>
</gene>
<dbReference type="Proteomes" id="UP001370758">
    <property type="component" value="Unassembled WGS sequence"/>
</dbReference>
<keyword evidence="1" id="KW-0677">Repeat</keyword>
<dbReference type="InterPro" id="IPR019734">
    <property type="entry name" value="TPR_rpt"/>
</dbReference>
<dbReference type="PRINTS" id="PR00381">
    <property type="entry name" value="KINESINLIGHT"/>
</dbReference>
<evidence type="ECO:0000256" key="2">
    <source>
        <dbReference type="ARBA" id="ARBA00022803"/>
    </source>
</evidence>
<dbReference type="Gene3D" id="3.40.50.300">
    <property type="entry name" value="P-loop containing nucleotide triphosphate hydrolases"/>
    <property type="match status" value="1"/>
</dbReference>
<protein>
    <recommendedName>
        <fullName evidence="5">Fungal STAND N-terminal Goodbye domain-containing protein</fullName>
    </recommendedName>
</protein>
<dbReference type="PANTHER" id="PTHR45641:SF19">
    <property type="entry name" value="NEPHROCYSTIN-3"/>
    <property type="match status" value="1"/>
</dbReference>
<feature type="domain" description="Fungal STAND N-terminal Goodbye" evidence="5">
    <location>
        <begin position="14"/>
        <end position="134"/>
    </location>
</feature>
<dbReference type="Pfam" id="PF13374">
    <property type="entry name" value="TPR_10"/>
    <property type="match status" value="2"/>
</dbReference>
<feature type="repeat" description="TPR" evidence="3">
    <location>
        <begin position="873"/>
        <end position="906"/>
    </location>
</feature>
<dbReference type="InterPro" id="IPR027417">
    <property type="entry name" value="P-loop_NTPase"/>
</dbReference>
<feature type="region of interest" description="Disordered" evidence="4">
    <location>
        <begin position="1020"/>
        <end position="1057"/>
    </location>
</feature>
<dbReference type="SUPFAM" id="SSF81901">
    <property type="entry name" value="HCP-like"/>
    <property type="match status" value="1"/>
</dbReference>
<evidence type="ECO:0000256" key="1">
    <source>
        <dbReference type="ARBA" id="ARBA00022737"/>
    </source>
</evidence>
<evidence type="ECO:0000259" key="5">
    <source>
        <dbReference type="Pfam" id="PF17109"/>
    </source>
</evidence>
<evidence type="ECO:0000313" key="6">
    <source>
        <dbReference type="EMBL" id="KAK6497454.1"/>
    </source>
</evidence>